<dbReference type="SUPFAM" id="SSF55781">
    <property type="entry name" value="GAF domain-like"/>
    <property type="match status" value="1"/>
</dbReference>
<dbReference type="Gene3D" id="3.30.450.20">
    <property type="entry name" value="PAS domain"/>
    <property type="match status" value="7"/>
</dbReference>
<evidence type="ECO:0000259" key="2">
    <source>
        <dbReference type="PROSITE" id="PS50112"/>
    </source>
</evidence>
<dbReference type="InterPro" id="IPR052155">
    <property type="entry name" value="Biofilm_reg_signaling"/>
</dbReference>
<dbReference type="GO" id="GO:0006355">
    <property type="term" value="P:regulation of DNA-templated transcription"/>
    <property type="evidence" value="ECO:0007669"/>
    <property type="project" value="InterPro"/>
</dbReference>
<dbReference type="Pfam" id="PF13426">
    <property type="entry name" value="PAS_9"/>
    <property type="match status" value="3"/>
</dbReference>
<dbReference type="GeneID" id="74306631"/>
<evidence type="ECO:0000256" key="1">
    <source>
        <dbReference type="SAM" id="Coils"/>
    </source>
</evidence>
<dbReference type="CDD" id="cd00130">
    <property type="entry name" value="PAS"/>
    <property type="match status" value="5"/>
</dbReference>
<dbReference type="SMART" id="SM00086">
    <property type="entry name" value="PAC"/>
    <property type="match status" value="5"/>
</dbReference>
<feature type="coiled-coil region" evidence="1">
    <location>
        <begin position="1000"/>
        <end position="1057"/>
    </location>
</feature>
<evidence type="ECO:0000313" key="4">
    <source>
        <dbReference type="EMBL" id="UUX93107.1"/>
    </source>
</evidence>
<dbReference type="Pfam" id="PF10114">
    <property type="entry name" value="PocR"/>
    <property type="match status" value="1"/>
</dbReference>
<feature type="domain" description="PAS" evidence="2">
    <location>
        <begin position="724"/>
        <end position="794"/>
    </location>
</feature>
<dbReference type="PANTHER" id="PTHR44757">
    <property type="entry name" value="DIGUANYLATE CYCLASE DGCP"/>
    <property type="match status" value="1"/>
</dbReference>
<dbReference type="EMBL" id="CP096115">
    <property type="protein sequence ID" value="UUX93107.1"/>
    <property type="molecule type" value="Genomic_DNA"/>
</dbReference>
<gene>
    <name evidence="4" type="ORF">L6E24_03010</name>
</gene>
<feature type="domain" description="PAC" evidence="3">
    <location>
        <begin position="1144"/>
        <end position="1194"/>
    </location>
</feature>
<dbReference type="PROSITE" id="PS50112">
    <property type="entry name" value="PAS"/>
    <property type="match status" value="4"/>
</dbReference>
<feature type="domain" description="PAC" evidence="3">
    <location>
        <begin position="1530"/>
        <end position="1580"/>
    </location>
</feature>
<dbReference type="InterPro" id="IPR035965">
    <property type="entry name" value="PAS-like_dom_sf"/>
</dbReference>
<dbReference type="Pfam" id="PF08447">
    <property type="entry name" value="PAS_3"/>
    <property type="match status" value="1"/>
</dbReference>
<dbReference type="NCBIfam" id="TIGR00229">
    <property type="entry name" value="sensory_box"/>
    <property type="match status" value="5"/>
</dbReference>
<dbReference type="InterPro" id="IPR013655">
    <property type="entry name" value="PAS_fold_3"/>
</dbReference>
<dbReference type="InterPro" id="IPR013767">
    <property type="entry name" value="PAS_fold"/>
</dbReference>
<feature type="coiled-coil region" evidence="1">
    <location>
        <begin position="707"/>
        <end position="734"/>
    </location>
</feature>
<dbReference type="InterPro" id="IPR018771">
    <property type="entry name" value="PocR_dom"/>
</dbReference>
<reference evidence="4" key="1">
    <citation type="submission" date="2022-04" db="EMBL/GenBank/DDBJ databases">
        <title>Complete genome of Methanoplanus endosymbiosus DSM 3599.</title>
        <authorList>
            <person name="Chen S.-C."/>
            <person name="You Y.-T."/>
            <person name="Zhou Y.-Z."/>
            <person name="Lai M.-C."/>
        </authorList>
    </citation>
    <scope>NUCLEOTIDE SEQUENCE</scope>
    <source>
        <strain evidence="4">DSM 3599</strain>
    </source>
</reference>
<dbReference type="SMART" id="SM00091">
    <property type="entry name" value="PAS"/>
    <property type="match status" value="7"/>
</dbReference>
<dbReference type="SUPFAM" id="SSF55785">
    <property type="entry name" value="PYP-like sensor domain (PAS domain)"/>
    <property type="match status" value="6"/>
</dbReference>
<feature type="domain" description="PAS" evidence="2">
    <location>
        <begin position="1054"/>
        <end position="1099"/>
    </location>
</feature>
<feature type="domain" description="PAC" evidence="3">
    <location>
        <begin position="462"/>
        <end position="514"/>
    </location>
</feature>
<evidence type="ECO:0000259" key="3">
    <source>
        <dbReference type="PROSITE" id="PS50113"/>
    </source>
</evidence>
<keyword evidence="5" id="KW-1185">Reference proteome</keyword>
<dbReference type="RefSeq" id="WP_257743248.1">
    <property type="nucleotide sequence ID" value="NZ_CP096115.1"/>
</dbReference>
<dbReference type="PROSITE" id="PS50113">
    <property type="entry name" value="PAC"/>
    <property type="match status" value="4"/>
</dbReference>
<feature type="domain" description="PAC" evidence="3">
    <location>
        <begin position="340"/>
        <end position="392"/>
    </location>
</feature>
<dbReference type="Pfam" id="PF00989">
    <property type="entry name" value="PAS"/>
    <property type="match status" value="1"/>
</dbReference>
<feature type="domain" description="PAS" evidence="2">
    <location>
        <begin position="299"/>
        <end position="337"/>
    </location>
</feature>
<accession>A0A9E7PPI9</accession>
<sequence length="1684" mass="194179">MKRGVLIINVLAIVEQNEIFNEVLSIIKRITDITVKPVTDSELIKLSAGSNSSDLICDAAVICKSIIDRETDQIINNIAELLPDIPIILITDGNEEENREEELLNNIDLYIEYTSGNEKDRDFLAGRIINFLRTIVTEREKEYIKDLSLILNLMPGFSCIIRPDMSIYLANDEFIRIFGEPDDRTYSELTGCLTADSYNCPVYEVLKTKEEQSSRWTKDDGRIYSVHDNLIKGPAGGEMVIELGLDITKRVNAEEKAGAFSKKLKEQINIINKSKVIIYLQNRDGQQNTELISDNISQFGYSPDDFTSGNLNYTSLIHPDDLPVVTDNITKNIISGNEEFILNYRIYDINNNIRFIEDHVFTIYDNSGKLTHLQGIIIDITEKKRSEDTIRIFKTVSDNANYGIAIADLNGILTYTNRWFADLHGYSQEELSGKPINFLHSGEEIGYVNTLLDLLKEEGHFEDKEVWHRHKSGRVFLTRMNANIISDKNNNPLYLSTTLSDITEEKEKERIIRDNEEKIRLKLESILSPDYNIKEEELRNIINTKEIQSLMDDFYRITDVGIAILDIKGNILVAAGWQEICTKFHRINPETKKNCTESDLELTTDIKPGEIRQYKCKNNLWDIATPIYIAGRHMGNMYLGQFFYEDEIPDYSVFEKQAEIYGFDRTKYLAALEKVPHFNREKIRNIMSFYKKFALMISKLSYSNIKLARLLIEHKETEKRLKSSEEKYRSYIDRSPEGIFVADEQGRYVEVNKAACEMLGYTEDELLTMSIPELVIKEESDKALEYFEKLKERHQYINEINLRRKDNSACPVIISTTVLPDRKYLAFSTDITNRKEAESKISQLNRLLGAIRNINRLIVGEKSREKLIEKTCRILTDNGGYTNAWIILLDKNKKVIYSAQSNPDKSNNPFKKYIEEGNIPGCAEKAIKSGEITVISVNHENCGDCPLSDSSKRINRLTGNLKYKDKLFGVISISIPDGKIPDGEEYNLFSEVSGDLGFALNSIELEEERLIQETEILEINKRLTIAYKELEENEEELRQSYNEILESQEKLRESENRLSNIINFLPDATFAIDKEGRVITWNKAMEKMTGISASEIIGKGNYEYSMKVYGKRRPLLIDFILNDKLKKEINYPVLYEEGNKLIAENYVPYLAEGKGAYIWFTASPLYDSEKNIVGAIESMRDISEVKSAEEKIVQTSFELSERVKELTALKDLSDLMIKKPDEDEFFNTAASIIKNAMQYPESTGVLIETDGKRYQTEGFYETDIAIKNDFYSDYIKEGSITVCYLNHSPNGYLGEFLNEEKDLLGIICERIENYIDRKNTEIDLKNSEERFRELFNNMSSGVSVYEVTDNGSNFIFKDINKASEEIDSIRRDNVINRSIYDIFPGAEKFGLIDILKRVWKTGKPEHYQLSEYKDERIHGWRENFIYRLPSGEVVTVYNDLTDKKRAEDALKKSERKYHELFNNINEAVFLHKIKQDNEPGNFVEVNDIACHRLGYTREELLKLSIAAINSNNVNKEEPEIINTLKKNEQISFEAEHKRKDGSTFPVHVKARMIELGEHQYVISLARDITEEKEARIRENTALHQIEENIAQLAILNDKIRNPLTIIIGLADLGGEIFKDKIIEQSMEINDIITRLDRGWLESAKIRDYLTKHHGIESENDKNNKNRRLKENMRINEIISDITDK</sequence>
<evidence type="ECO:0000313" key="5">
    <source>
        <dbReference type="Proteomes" id="UP001060368"/>
    </source>
</evidence>
<name>A0A9E7PPI9_9EURY</name>
<dbReference type="Gene3D" id="3.30.450.40">
    <property type="match status" value="1"/>
</dbReference>
<proteinExistence type="predicted"/>
<dbReference type="InterPro" id="IPR000014">
    <property type="entry name" value="PAS"/>
</dbReference>
<feature type="domain" description="PAS" evidence="2">
    <location>
        <begin position="389"/>
        <end position="458"/>
    </location>
</feature>
<dbReference type="KEGG" id="mend:L6E24_03010"/>
<dbReference type="Proteomes" id="UP001060368">
    <property type="component" value="Chromosome"/>
</dbReference>
<dbReference type="InterPro" id="IPR000700">
    <property type="entry name" value="PAS-assoc_C"/>
</dbReference>
<dbReference type="InterPro" id="IPR029016">
    <property type="entry name" value="GAF-like_dom_sf"/>
</dbReference>
<keyword evidence="1" id="KW-0175">Coiled coil</keyword>
<dbReference type="PANTHER" id="PTHR44757:SF2">
    <property type="entry name" value="BIOFILM ARCHITECTURE MAINTENANCE PROTEIN MBAA"/>
    <property type="match status" value="1"/>
</dbReference>
<dbReference type="InterPro" id="IPR001610">
    <property type="entry name" value="PAC"/>
</dbReference>
<organism evidence="4 5">
    <name type="scientific">Methanoplanus endosymbiosus</name>
    <dbReference type="NCBI Taxonomy" id="33865"/>
    <lineage>
        <taxon>Archaea</taxon>
        <taxon>Methanobacteriati</taxon>
        <taxon>Methanobacteriota</taxon>
        <taxon>Stenosarchaea group</taxon>
        <taxon>Methanomicrobia</taxon>
        <taxon>Methanomicrobiales</taxon>
        <taxon>Methanomicrobiaceae</taxon>
        <taxon>Methanoplanus</taxon>
    </lineage>
</organism>
<protein>
    <submittedName>
        <fullName evidence="4">PAS domain S-box protein</fullName>
    </submittedName>
</protein>